<dbReference type="Proteomes" id="UP001177670">
    <property type="component" value="Unassembled WGS sequence"/>
</dbReference>
<dbReference type="AlphaFoldDB" id="A0AA40GCJ8"/>
<feature type="region of interest" description="Disordered" evidence="1">
    <location>
        <begin position="1"/>
        <end position="24"/>
    </location>
</feature>
<reference evidence="2" key="1">
    <citation type="submission" date="2021-10" db="EMBL/GenBank/DDBJ databases">
        <title>Melipona bicolor Genome sequencing and assembly.</title>
        <authorList>
            <person name="Araujo N.S."/>
            <person name="Arias M.C."/>
        </authorList>
    </citation>
    <scope>NUCLEOTIDE SEQUENCE</scope>
    <source>
        <strain evidence="2">USP_2M_L1-L4_2017</strain>
        <tissue evidence="2">Whole body</tissue>
    </source>
</reference>
<organism evidence="2 3">
    <name type="scientific">Melipona bicolor</name>
    <dbReference type="NCBI Taxonomy" id="60889"/>
    <lineage>
        <taxon>Eukaryota</taxon>
        <taxon>Metazoa</taxon>
        <taxon>Ecdysozoa</taxon>
        <taxon>Arthropoda</taxon>
        <taxon>Hexapoda</taxon>
        <taxon>Insecta</taxon>
        <taxon>Pterygota</taxon>
        <taxon>Neoptera</taxon>
        <taxon>Endopterygota</taxon>
        <taxon>Hymenoptera</taxon>
        <taxon>Apocrita</taxon>
        <taxon>Aculeata</taxon>
        <taxon>Apoidea</taxon>
        <taxon>Anthophila</taxon>
        <taxon>Apidae</taxon>
        <taxon>Melipona</taxon>
    </lineage>
</organism>
<comment type="caution">
    <text evidence="2">The sequence shown here is derived from an EMBL/GenBank/DDBJ whole genome shotgun (WGS) entry which is preliminary data.</text>
</comment>
<evidence type="ECO:0000313" key="2">
    <source>
        <dbReference type="EMBL" id="KAK1135244.1"/>
    </source>
</evidence>
<name>A0AA40GCJ8_9HYME</name>
<protein>
    <submittedName>
        <fullName evidence="2">Uncharacterized protein</fullName>
    </submittedName>
</protein>
<proteinExistence type="predicted"/>
<keyword evidence="3" id="KW-1185">Reference proteome</keyword>
<gene>
    <name evidence="2" type="ORF">K0M31_008015</name>
</gene>
<evidence type="ECO:0000313" key="3">
    <source>
        <dbReference type="Proteomes" id="UP001177670"/>
    </source>
</evidence>
<sequence>MDDMDSLFSPAEPKTSQASKWPELDGSGHLLGGKSWAVYSAVSIGPRGEISLARPLEELTQITHVGAPVVLTVVAEEIRRSREEPPAQATVVDVGFLLGEPGNSPPYFESDKLVPET</sequence>
<dbReference type="EMBL" id="JAHYIQ010000002">
    <property type="protein sequence ID" value="KAK1135244.1"/>
    <property type="molecule type" value="Genomic_DNA"/>
</dbReference>
<evidence type="ECO:0000256" key="1">
    <source>
        <dbReference type="SAM" id="MobiDB-lite"/>
    </source>
</evidence>
<accession>A0AA40GCJ8</accession>